<evidence type="ECO:0000313" key="4">
    <source>
        <dbReference type="Proteomes" id="UP000503447"/>
    </source>
</evidence>
<name>A0A6M5YPF9_9BACT</name>
<evidence type="ECO:0008006" key="5">
    <source>
        <dbReference type="Google" id="ProtNLM"/>
    </source>
</evidence>
<feature type="signal peptide" evidence="2">
    <location>
        <begin position="1"/>
        <end position="15"/>
    </location>
</feature>
<gene>
    <name evidence="3" type="ORF">FTUN_2832</name>
</gene>
<organism evidence="3 4">
    <name type="scientific">Frigoriglobus tundricola</name>
    <dbReference type="NCBI Taxonomy" id="2774151"/>
    <lineage>
        <taxon>Bacteria</taxon>
        <taxon>Pseudomonadati</taxon>
        <taxon>Planctomycetota</taxon>
        <taxon>Planctomycetia</taxon>
        <taxon>Gemmatales</taxon>
        <taxon>Gemmataceae</taxon>
        <taxon>Frigoriglobus</taxon>
    </lineage>
</organism>
<protein>
    <recommendedName>
        <fullName evidence="5">Phosphodiester glycosidase domain-containing protein</fullName>
    </recommendedName>
</protein>
<feature type="chain" id="PRO_5026977966" description="Phosphodiester glycosidase domain-containing protein" evidence="2">
    <location>
        <begin position="16"/>
        <end position="356"/>
    </location>
</feature>
<keyword evidence="4" id="KW-1185">Reference proteome</keyword>
<evidence type="ECO:0000256" key="2">
    <source>
        <dbReference type="SAM" id="SignalP"/>
    </source>
</evidence>
<dbReference type="EMBL" id="CP053452">
    <property type="protein sequence ID" value="QJW95290.1"/>
    <property type="molecule type" value="Genomic_DNA"/>
</dbReference>
<keyword evidence="2" id="KW-0732">Signal</keyword>
<evidence type="ECO:0000256" key="1">
    <source>
        <dbReference type="SAM" id="MobiDB-lite"/>
    </source>
</evidence>
<dbReference type="Proteomes" id="UP000503447">
    <property type="component" value="Chromosome"/>
</dbReference>
<feature type="compositionally biased region" description="Low complexity" evidence="1">
    <location>
        <begin position="315"/>
        <end position="325"/>
    </location>
</feature>
<reference evidence="4" key="1">
    <citation type="submission" date="2020-05" db="EMBL/GenBank/DDBJ databases">
        <title>Frigoriglobus tundricola gen. nov., sp. nov., a psychrotolerant cellulolytic planctomycete of the family Gemmataceae with two divergent copies of 16S rRNA gene.</title>
        <authorList>
            <person name="Kulichevskaya I.S."/>
            <person name="Ivanova A.A."/>
            <person name="Naumoff D.G."/>
            <person name="Beletsky A.V."/>
            <person name="Rijpstra W.I.C."/>
            <person name="Sinninghe Damste J.S."/>
            <person name="Mardanov A.V."/>
            <person name="Ravin N.V."/>
            <person name="Dedysh S.N."/>
        </authorList>
    </citation>
    <scope>NUCLEOTIDE SEQUENCE [LARGE SCALE GENOMIC DNA]</scope>
    <source>
        <strain evidence="4">PL17</strain>
    </source>
</reference>
<accession>A0A6M5YPF9</accession>
<proteinExistence type="predicted"/>
<dbReference type="KEGG" id="ftj:FTUN_2832"/>
<dbReference type="AlphaFoldDB" id="A0A6M5YPF9"/>
<feature type="region of interest" description="Disordered" evidence="1">
    <location>
        <begin position="302"/>
        <end position="325"/>
    </location>
</feature>
<evidence type="ECO:0000313" key="3">
    <source>
        <dbReference type="EMBL" id="QJW95290.1"/>
    </source>
</evidence>
<sequence length="356" mass="36630">MYPSLVLSAALVAPAAPLPRDTAPNTTGPAPRVLALKADASGQIRVIGSTPVKVTVTNTHFVIETVVVNGKQVQKQVQKQVEQDVVTSQYTNRALGEFGAKFLTADGTPLTPDEAAARIKNGATVLASADGKPVAKTWLQAAAPGTVVMVAEGLAHVQLQYGIGGALPTTAGPRLAMLGADSSGKVLTACTSQPLGTDGAYYGDVMFDGGGRAFRGGRVYYGGFNQNTDAKVVVKPLADVKFDAFDLNGKLVPRSEALKRLAAGGTVLVAGDNQVPDETYLKGFREDVLVLVGPELVLPIPPIDQTKKKDPAPEPKAVPAAPGGAVRPLPAVVKPGVIMRAPAVGAAAPAPAVEKK</sequence>
<dbReference type="RefSeq" id="WP_171471101.1">
    <property type="nucleotide sequence ID" value="NZ_CP053452.2"/>
</dbReference>